<dbReference type="AlphaFoldDB" id="A0AAU8MRC5"/>
<reference evidence="1" key="1">
    <citation type="submission" date="2024-06" db="EMBL/GenBank/DDBJ databases">
        <authorList>
            <person name="Li S."/>
        </authorList>
    </citation>
    <scope>NUCLEOTIDE SEQUENCE</scope>
    <source>
        <strain evidence="1">SR10</strain>
    </source>
</reference>
<evidence type="ECO:0000313" key="1">
    <source>
        <dbReference type="EMBL" id="XCO74591.1"/>
    </source>
</evidence>
<evidence type="ECO:0008006" key="2">
    <source>
        <dbReference type="Google" id="ProtNLM"/>
    </source>
</evidence>
<organism evidence="1">
    <name type="scientific">Lysobacter firmicutimachus</name>
    <dbReference type="NCBI Taxonomy" id="1792846"/>
    <lineage>
        <taxon>Bacteria</taxon>
        <taxon>Pseudomonadati</taxon>
        <taxon>Pseudomonadota</taxon>
        <taxon>Gammaproteobacteria</taxon>
        <taxon>Lysobacterales</taxon>
        <taxon>Lysobacteraceae</taxon>
        <taxon>Lysobacter</taxon>
    </lineage>
</organism>
<dbReference type="EMBL" id="CP159925">
    <property type="protein sequence ID" value="XCO74591.1"/>
    <property type="molecule type" value="Genomic_DNA"/>
</dbReference>
<protein>
    <recommendedName>
        <fullName evidence="2">Large polyvalent protein-associated domain-containing protein</fullName>
    </recommendedName>
</protein>
<accession>A0AAU8MRC5</accession>
<proteinExistence type="predicted"/>
<sequence>MIASQPGLNPLGIADYLRQKGVEGEARGKRMRISDLASKAYKAPIGQSRDLVAKMISEDPASGMQFGQQLQETEDARMRRLGSMARTMKRALDTKDPAEINGTWQVVLPELQRDFPGQYSSTWDPAYQPALDQVLAMDEAHFASKAPNDVRSFEYFAQGLSPAERDQARKVQLGVAPRAVTGASRTFELTGRDGRTRIAQFDPTTRAVVVFDEIANQWVPLGGGSASQVGAASPSTETRETNGMRVEFDNPEAIPAHVRAAIEANPDGWGAAPDGTTARIGPQQLAARPGLGTSPSPAEKAYAEQNARNRADLDTYARRAGLEADAAAAKTAAEVAARTQGEAAAKLSQRGRDASDTIALLEEAGRILPSATGSAVGAAIDEALGSFGASTAGANATARLKTIAGQLTGKMPRFEGPQSNLDVQLYKDMAGDLANPRVPIARRLAALEQLRRLSQRAAAGSNMEPNRTNLARPQTAAEFAKLPKGTIYIDPDDGRTYRKP</sequence>
<dbReference type="RefSeq" id="WP_363797437.1">
    <property type="nucleotide sequence ID" value="NZ_CP159925.1"/>
</dbReference>
<gene>
    <name evidence="1" type="ORF">ABU614_19780</name>
</gene>
<name>A0AAU8MRC5_9GAMM</name>